<sequence length="251" mass="28060">MIMDVVLDRVAVKHQRLAGATLSDADRAVLHEDFLVRYAHESTAIEGNTLTLEETRMILQEGVAVGGKLLREHFEVVNLYRALIWLEDFARSQRPIGEDTLLELHAIVMDHILDQDAGAYRRQPVRILGSIHVPPDWMAVPTAMSEFIERLAKGPGSEHPIVFGARAHIELASIHPFVDGNGRLSRLLVNLVLIRSGYLPAMYRVIERPAYIGALQRAQLDGNDTDFIALSAKAVETMLDQQLELVFGLTR</sequence>
<dbReference type="RefSeq" id="WP_369084647.1">
    <property type="nucleotide sequence ID" value="NZ_JBFSHR010000036.1"/>
</dbReference>
<dbReference type="PANTHER" id="PTHR13504:SF38">
    <property type="entry name" value="FIDO DOMAIN-CONTAINING PROTEIN"/>
    <property type="match status" value="1"/>
</dbReference>
<dbReference type="InterPro" id="IPR040198">
    <property type="entry name" value="Fido_containing"/>
</dbReference>
<organism evidence="2 3">
    <name type="scientific">Ferrimicrobium acidiphilum</name>
    <dbReference type="NCBI Taxonomy" id="121039"/>
    <lineage>
        <taxon>Bacteria</taxon>
        <taxon>Bacillati</taxon>
        <taxon>Actinomycetota</taxon>
        <taxon>Acidimicrobiia</taxon>
        <taxon>Acidimicrobiales</taxon>
        <taxon>Acidimicrobiaceae</taxon>
        <taxon>Ferrimicrobium</taxon>
    </lineage>
</organism>
<comment type="caution">
    <text evidence="2">The sequence shown here is derived from an EMBL/GenBank/DDBJ whole genome shotgun (WGS) entry which is preliminary data.</text>
</comment>
<protein>
    <submittedName>
        <fullName evidence="2">Fic family protein</fullName>
    </submittedName>
</protein>
<feature type="domain" description="Fido" evidence="1">
    <location>
        <begin position="96"/>
        <end position="233"/>
    </location>
</feature>
<gene>
    <name evidence="2" type="ORF">AB6A68_09705</name>
</gene>
<dbReference type="Gene3D" id="1.10.3290.10">
    <property type="entry name" value="Fido-like domain"/>
    <property type="match status" value="1"/>
</dbReference>
<dbReference type="PANTHER" id="PTHR13504">
    <property type="entry name" value="FIDO DOMAIN-CONTAINING PROTEIN DDB_G0283145"/>
    <property type="match status" value="1"/>
</dbReference>
<dbReference type="InterPro" id="IPR036597">
    <property type="entry name" value="Fido-like_dom_sf"/>
</dbReference>
<accession>A0ABV3Y3I0</accession>
<dbReference type="EMBL" id="JBFSHR010000036">
    <property type="protein sequence ID" value="MEX6430107.1"/>
    <property type="molecule type" value="Genomic_DNA"/>
</dbReference>
<name>A0ABV3Y3I0_9ACTN</name>
<dbReference type="InterPro" id="IPR003812">
    <property type="entry name" value="Fido"/>
</dbReference>
<dbReference type="SUPFAM" id="SSF140931">
    <property type="entry name" value="Fic-like"/>
    <property type="match status" value="1"/>
</dbReference>
<evidence type="ECO:0000313" key="3">
    <source>
        <dbReference type="Proteomes" id="UP001560267"/>
    </source>
</evidence>
<keyword evidence="3" id="KW-1185">Reference proteome</keyword>
<evidence type="ECO:0000313" key="2">
    <source>
        <dbReference type="EMBL" id="MEX6430107.1"/>
    </source>
</evidence>
<reference evidence="2 3" key="1">
    <citation type="submission" date="2024-07" db="EMBL/GenBank/DDBJ databases">
        <title>Draft Genome Sequence of Ferrimicrobium acidiphilum Strain YE2023, Isolated from a Pulp of Bioleach Reactor.</title>
        <authorList>
            <person name="Elkina Y.A."/>
            <person name="Bulaeva A.G."/>
            <person name="Beletsky A.V."/>
            <person name="Mardanov A.V."/>
        </authorList>
    </citation>
    <scope>NUCLEOTIDE SEQUENCE [LARGE SCALE GENOMIC DNA]</scope>
    <source>
        <strain evidence="2 3">YE2023</strain>
    </source>
</reference>
<dbReference type="Pfam" id="PF02661">
    <property type="entry name" value="Fic"/>
    <property type="match status" value="1"/>
</dbReference>
<proteinExistence type="predicted"/>
<dbReference type="PROSITE" id="PS51459">
    <property type="entry name" value="FIDO"/>
    <property type="match status" value="1"/>
</dbReference>
<evidence type="ECO:0000259" key="1">
    <source>
        <dbReference type="PROSITE" id="PS51459"/>
    </source>
</evidence>
<dbReference type="Proteomes" id="UP001560267">
    <property type="component" value="Unassembled WGS sequence"/>
</dbReference>